<gene>
    <name evidence="10" type="ORF">TrRE_jg3060</name>
</gene>
<comment type="subcellular location">
    <subcellularLocation>
        <location evidence="1">Membrane</location>
        <topology evidence="1">Single-pass membrane protein</topology>
    </subcellularLocation>
</comment>
<feature type="region of interest" description="Disordered" evidence="8">
    <location>
        <begin position="69"/>
        <end position="92"/>
    </location>
</feature>
<dbReference type="GO" id="GO:0015031">
    <property type="term" value="P:protein transport"/>
    <property type="evidence" value="ECO:0007669"/>
    <property type="project" value="UniProtKB-KW"/>
</dbReference>
<dbReference type="PANTHER" id="PTHR33162">
    <property type="entry name" value="SEC-INDEPENDENT PROTEIN TRANSLOCASE PROTEIN TATA, CHLOROPLASTIC"/>
    <property type="match status" value="1"/>
</dbReference>
<evidence type="ECO:0000256" key="7">
    <source>
        <dbReference type="ARBA" id="ARBA00023136"/>
    </source>
</evidence>
<keyword evidence="6" id="KW-0811">Translocation</keyword>
<name>A0A9W7E788_9STRA</name>
<sequence>MQTVTSYRDTKKMGLFGLGGPEIAIIGVAAAFLLGPSKLAEFSKDLGKVAGELKDVPKEFQKGIAEGEAESKAIKAKTAGKPEPVEDVEAME</sequence>
<proteinExistence type="predicted"/>
<dbReference type="Gene3D" id="1.20.5.3310">
    <property type="match status" value="1"/>
</dbReference>
<reference evidence="10" key="1">
    <citation type="submission" date="2022-07" db="EMBL/GenBank/DDBJ databases">
        <title>Genome analysis of Parmales, a sister group of diatoms, reveals the evolutionary specialization of diatoms from phago-mixotrophs to photoautotrophs.</title>
        <authorList>
            <person name="Ban H."/>
            <person name="Sato S."/>
            <person name="Yoshikawa S."/>
            <person name="Kazumasa Y."/>
            <person name="Nakamura Y."/>
            <person name="Ichinomiya M."/>
            <person name="Saitoh K."/>
            <person name="Sato N."/>
            <person name="Blanc-Mathieu R."/>
            <person name="Endo H."/>
            <person name="Kuwata A."/>
            <person name="Ogata H."/>
        </authorList>
    </citation>
    <scope>NUCLEOTIDE SEQUENCE</scope>
</reference>
<dbReference type="Proteomes" id="UP001165082">
    <property type="component" value="Unassembled WGS sequence"/>
</dbReference>
<comment type="caution">
    <text evidence="10">The sequence shown here is derived from an EMBL/GenBank/DDBJ whole genome shotgun (WGS) entry which is preliminary data.</text>
</comment>
<dbReference type="InterPro" id="IPR003369">
    <property type="entry name" value="TatA/B/E"/>
</dbReference>
<keyword evidence="7 9" id="KW-0472">Membrane</keyword>
<evidence type="ECO:0000313" key="10">
    <source>
        <dbReference type="EMBL" id="GMH67670.1"/>
    </source>
</evidence>
<keyword evidence="3 9" id="KW-0812">Transmembrane</keyword>
<evidence type="ECO:0000256" key="4">
    <source>
        <dbReference type="ARBA" id="ARBA00022927"/>
    </source>
</evidence>
<evidence type="ECO:0000256" key="2">
    <source>
        <dbReference type="ARBA" id="ARBA00022448"/>
    </source>
</evidence>
<dbReference type="GO" id="GO:0016020">
    <property type="term" value="C:membrane"/>
    <property type="evidence" value="ECO:0007669"/>
    <property type="project" value="UniProtKB-SubCell"/>
</dbReference>
<protein>
    <submittedName>
        <fullName evidence="10">Uncharacterized protein</fullName>
    </submittedName>
</protein>
<feature type="transmembrane region" description="Helical" evidence="9">
    <location>
        <begin position="15"/>
        <end position="34"/>
    </location>
</feature>
<dbReference type="Pfam" id="PF02416">
    <property type="entry name" value="TatA_B_E"/>
    <property type="match status" value="1"/>
</dbReference>
<organism evidence="10 11">
    <name type="scientific">Triparma retinervis</name>
    <dbReference type="NCBI Taxonomy" id="2557542"/>
    <lineage>
        <taxon>Eukaryota</taxon>
        <taxon>Sar</taxon>
        <taxon>Stramenopiles</taxon>
        <taxon>Ochrophyta</taxon>
        <taxon>Bolidophyceae</taxon>
        <taxon>Parmales</taxon>
        <taxon>Triparmaceae</taxon>
        <taxon>Triparma</taxon>
    </lineage>
</organism>
<evidence type="ECO:0000256" key="5">
    <source>
        <dbReference type="ARBA" id="ARBA00022989"/>
    </source>
</evidence>
<dbReference type="AlphaFoldDB" id="A0A9W7E788"/>
<keyword evidence="5 9" id="KW-1133">Transmembrane helix</keyword>
<dbReference type="OrthoDB" id="1923722at2759"/>
<dbReference type="PANTHER" id="PTHR33162:SF1">
    <property type="entry name" value="SEC-INDEPENDENT PROTEIN TRANSLOCASE PROTEIN TATA, CHLOROPLASTIC"/>
    <property type="match status" value="1"/>
</dbReference>
<evidence type="ECO:0000256" key="6">
    <source>
        <dbReference type="ARBA" id="ARBA00023010"/>
    </source>
</evidence>
<keyword evidence="11" id="KW-1185">Reference proteome</keyword>
<keyword evidence="2" id="KW-0813">Transport</keyword>
<evidence type="ECO:0000256" key="1">
    <source>
        <dbReference type="ARBA" id="ARBA00004167"/>
    </source>
</evidence>
<evidence type="ECO:0000256" key="9">
    <source>
        <dbReference type="SAM" id="Phobius"/>
    </source>
</evidence>
<keyword evidence="4" id="KW-0653">Protein transport</keyword>
<evidence type="ECO:0000256" key="8">
    <source>
        <dbReference type="SAM" id="MobiDB-lite"/>
    </source>
</evidence>
<evidence type="ECO:0000256" key="3">
    <source>
        <dbReference type="ARBA" id="ARBA00022692"/>
    </source>
</evidence>
<evidence type="ECO:0000313" key="11">
    <source>
        <dbReference type="Proteomes" id="UP001165082"/>
    </source>
</evidence>
<dbReference type="EMBL" id="BRXZ01004062">
    <property type="protein sequence ID" value="GMH67670.1"/>
    <property type="molecule type" value="Genomic_DNA"/>
</dbReference>
<accession>A0A9W7E788</accession>